<evidence type="ECO:0000313" key="3">
    <source>
        <dbReference type="Proteomes" id="UP001159363"/>
    </source>
</evidence>
<dbReference type="EMBL" id="JARBHB010000005">
    <property type="protein sequence ID" value="KAJ8883957.1"/>
    <property type="molecule type" value="Genomic_DNA"/>
</dbReference>
<feature type="region of interest" description="Disordered" evidence="1">
    <location>
        <begin position="150"/>
        <end position="178"/>
    </location>
</feature>
<evidence type="ECO:0000256" key="1">
    <source>
        <dbReference type="SAM" id="MobiDB-lite"/>
    </source>
</evidence>
<name>A0ABQ9HI71_9NEOP</name>
<evidence type="ECO:0000313" key="2">
    <source>
        <dbReference type="EMBL" id="KAJ8883957.1"/>
    </source>
</evidence>
<sequence length="340" mass="38150">MSHEWLSSANKKMLCKLKHECDGNIMTDLSASGLDDVIRAVLPVPQPVKVYYNPGLGSPTCSFKFCQRRTCHTRVTSIRWICEYPTHDLLVAAMAPYGMSGHETYTHSFPRVRTDVECEHCTSVYLTKQKTFCTLREKDINDHTDLLTNSQCDNRAEHPPRRRHRGANPRPSDYKSATLPLSYEGRANSLSYTNELLCEHELGCPPSCLSQLVGKADIQGTFYCGRVGTAGDRVGVSVRENLSWCLTLYAQEVEVGNGPRGIYNSPRGKGVSYGCLPPPHTSEWRDFLCPRFKARVISERKFAASNTLRPKGSRELIARPERDLTQLRATCLTFSEEVAA</sequence>
<keyword evidence="3" id="KW-1185">Reference proteome</keyword>
<organism evidence="2 3">
    <name type="scientific">Dryococelus australis</name>
    <dbReference type="NCBI Taxonomy" id="614101"/>
    <lineage>
        <taxon>Eukaryota</taxon>
        <taxon>Metazoa</taxon>
        <taxon>Ecdysozoa</taxon>
        <taxon>Arthropoda</taxon>
        <taxon>Hexapoda</taxon>
        <taxon>Insecta</taxon>
        <taxon>Pterygota</taxon>
        <taxon>Neoptera</taxon>
        <taxon>Polyneoptera</taxon>
        <taxon>Phasmatodea</taxon>
        <taxon>Verophasmatodea</taxon>
        <taxon>Anareolatae</taxon>
        <taxon>Phasmatidae</taxon>
        <taxon>Eurycanthinae</taxon>
        <taxon>Dryococelus</taxon>
    </lineage>
</organism>
<dbReference type="Proteomes" id="UP001159363">
    <property type="component" value="Chromosome 4"/>
</dbReference>
<comment type="caution">
    <text evidence="2">The sequence shown here is derived from an EMBL/GenBank/DDBJ whole genome shotgun (WGS) entry which is preliminary data.</text>
</comment>
<accession>A0ABQ9HI71</accession>
<gene>
    <name evidence="2" type="ORF">PR048_015813</name>
</gene>
<reference evidence="2 3" key="1">
    <citation type="submission" date="2023-02" db="EMBL/GenBank/DDBJ databases">
        <title>LHISI_Scaffold_Assembly.</title>
        <authorList>
            <person name="Stuart O.P."/>
            <person name="Cleave R."/>
            <person name="Magrath M.J.L."/>
            <person name="Mikheyev A.S."/>
        </authorList>
    </citation>
    <scope>NUCLEOTIDE SEQUENCE [LARGE SCALE GENOMIC DNA]</scope>
    <source>
        <strain evidence="2">Daus_M_001</strain>
        <tissue evidence="2">Leg muscle</tissue>
    </source>
</reference>
<proteinExistence type="predicted"/>
<protein>
    <submittedName>
        <fullName evidence="2">Uncharacterized protein</fullName>
    </submittedName>
</protein>